<keyword evidence="2" id="KW-1185">Reference proteome</keyword>
<gene>
    <name evidence="1" type="ORF">ACG33_05655</name>
</gene>
<evidence type="ECO:0000313" key="2">
    <source>
        <dbReference type="Proteomes" id="UP000070250"/>
    </source>
</evidence>
<accession>A0A127FAG6</accession>
<sequence>MSSIADPVLAATCKLVHQALHGQWQEVPRTLQERRVLLQDATAQALPQDRAWLDALKQAMAESDAAVAQMSPGVKTSCTKD</sequence>
<dbReference type="KEGG" id="sdf:ACG33_05655"/>
<name>A0A127FAG6_STEDE</name>
<organism evidence="1 2">
    <name type="scientific">Steroidobacter denitrificans</name>
    <dbReference type="NCBI Taxonomy" id="465721"/>
    <lineage>
        <taxon>Bacteria</taxon>
        <taxon>Pseudomonadati</taxon>
        <taxon>Pseudomonadota</taxon>
        <taxon>Gammaproteobacteria</taxon>
        <taxon>Steroidobacterales</taxon>
        <taxon>Steroidobacteraceae</taxon>
        <taxon>Steroidobacter</taxon>
    </lineage>
</organism>
<dbReference type="OrthoDB" id="9832523at2"/>
<dbReference type="Proteomes" id="UP000070250">
    <property type="component" value="Chromosome"/>
</dbReference>
<dbReference type="AlphaFoldDB" id="A0A127FAG6"/>
<dbReference type="RefSeq" id="WP_066919437.1">
    <property type="nucleotide sequence ID" value="NZ_CP011971.1"/>
</dbReference>
<dbReference type="STRING" id="465721.ACG33_05655"/>
<protein>
    <submittedName>
        <fullName evidence="1">Uncharacterized protein</fullName>
    </submittedName>
</protein>
<dbReference type="EMBL" id="CP011971">
    <property type="protein sequence ID" value="AMN46590.1"/>
    <property type="molecule type" value="Genomic_DNA"/>
</dbReference>
<evidence type="ECO:0000313" key="1">
    <source>
        <dbReference type="EMBL" id="AMN46590.1"/>
    </source>
</evidence>
<proteinExistence type="predicted"/>
<reference evidence="1 2" key="1">
    <citation type="submission" date="2015-06" db="EMBL/GenBank/DDBJ databases">
        <title>A Comprehensive Approach to Explore the Metabolic and Phylogenetic Diversity of Bacterial Steroid Degradation in the Environment: Testosterone as an Example.</title>
        <authorList>
            <person name="Yang F.-C."/>
            <person name="Chen Y.-L."/>
            <person name="Yu C.-P."/>
            <person name="Tang S.-L."/>
            <person name="Wang P.-H."/>
            <person name="Ismail W."/>
            <person name="Wang C.-H."/>
            <person name="Yang C.-Y."/>
            <person name="Chiang Y.-R."/>
        </authorList>
    </citation>
    <scope>NUCLEOTIDE SEQUENCE [LARGE SCALE GENOMIC DNA]</scope>
    <source>
        <strain evidence="1 2">DSM 18526</strain>
    </source>
</reference>